<dbReference type="EMBL" id="AP025698">
    <property type="protein sequence ID" value="BDH79960.1"/>
    <property type="molecule type" value="Genomic_DNA"/>
</dbReference>
<dbReference type="Proteomes" id="UP000831817">
    <property type="component" value="Chromosome"/>
</dbReference>
<sequence>MLELDVYADEIWPGKKRNWIYIGALFVPLNKKEELLRKLMGCRCPNGDWKEKEEMCKNRCRQHENHDREIHYRDANDHYKFRIAKEWIEMLLDNNKRNLGLVYFNILGLDLFKIKFDLFDPKNKKMSVYNRFFRTVLLSGIKYFFNDSNIIVNSVFHDKGEQEYYELFSWHFAYKISKENNIRFNNNEIIFVDSNHKKSHSLESHFIQFLDVIMGSVFSCFHPPENRNKRILGEKIKPLVYRLTKAPKNKNSSYNYYRKQQIQFFPRHDLKEPPEERTLFNEQLKPNRSRFNNFYTDRKILLENSNQKTLDEW</sequence>
<reference evidence="1 2" key="1">
    <citation type="submission" date="2022-04" db="EMBL/GenBank/DDBJ databases">
        <title>Complete genome of Methanothermobacter tenebrarum strain RMAS.</title>
        <authorList>
            <person name="Nakamura K."/>
            <person name="Oshima K."/>
            <person name="Hattori M."/>
            <person name="Kamagata Y."/>
            <person name="Takamizawa K."/>
        </authorList>
    </citation>
    <scope>NUCLEOTIDE SEQUENCE [LARGE SCALE GENOMIC DNA]</scope>
    <source>
        <strain evidence="1 2">RMAS</strain>
    </source>
</reference>
<evidence type="ECO:0000313" key="2">
    <source>
        <dbReference type="Proteomes" id="UP000831817"/>
    </source>
</evidence>
<gene>
    <name evidence="1" type="ORF">MTTB_13390</name>
</gene>
<proteinExistence type="predicted"/>
<protein>
    <recommendedName>
        <fullName evidence="3">DUF3800 domain-containing protein</fullName>
    </recommendedName>
</protein>
<evidence type="ECO:0008006" key="3">
    <source>
        <dbReference type="Google" id="ProtNLM"/>
    </source>
</evidence>
<evidence type="ECO:0000313" key="1">
    <source>
        <dbReference type="EMBL" id="BDH79960.1"/>
    </source>
</evidence>
<accession>A0ABN6PFI3</accession>
<organism evidence="1 2">
    <name type="scientific">Methanothermobacter tenebrarum</name>
    <dbReference type="NCBI Taxonomy" id="680118"/>
    <lineage>
        <taxon>Archaea</taxon>
        <taxon>Methanobacteriati</taxon>
        <taxon>Methanobacteriota</taxon>
        <taxon>Methanomada group</taxon>
        <taxon>Methanobacteria</taxon>
        <taxon>Methanobacteriales</taxon>
        <taxon>Methanobacteriaceae</taxon>
        <taxon>Methanothermobacter</taxon>
    </lineage>
</organism>
<dbReference type="RefSeq" id="WP_248564268.1">
    <property type="nucleotide sequence ID" value="NZ_AP025698.1"/>
</dbReference>
<name>A0ABN6PFI3_9EURY</name>
<dbReference type="GeneID" id="71965870"/>
<keyword evidence="2" id="KW-1185">Reference proteome</keyword>